<dbReference type="InterPro" id="IPR000679">
    <property type="entry name" value="Znf_GATA"/>
</dbReference>
<keyword evidence="1" id="KW-0862">Zinc</keyword>
<keyword evidence="1" id="KW-0863">Zinc-finger</keyword>
<dbReference type="GO" id="GO:0008270">
    <property type="term" value="F:zinc ion binding"/>
    <property type="evidence" value="ECO:0007669"/>
    <property type="project" value="UniProtKB-KW"/>
</dbReference>
<dbReference type="GO" id="GO:0006355">
    <property type="term" value="P:regulation of DNA-templated transcription"/>
    <property type="evidence" value="ECO:0007669"/>
    <property type="project" value="InterPro"/>
</dbReference>
<dbReference type="Proteomes" id="UP001362999">
    <property type="component" value="Unassembled WGS sequence"/>
</dbReference>
<dbReference type="PROSITE" id="PS50114">
    <property type="entry name" value="GATA_ZN_FINGER_2"/>
    <property type="match status" value="1"/>
</dbReference>
<feature type="compositionally biased region" description="Polar residues" evidence="2">
    <location>
        <begin position="180"/>
        <end position="203"/>
    </location>
</feature>
<evidence type="ECO:0000256" key="2">
    <source>
        <dbReference type="SAM" id="MobiDB-lite"/>
    </source>
</evidence>
<organism evidence="4 5">
    <name type="scientific">Favolaschia claudopus</name>
    <dbReference type="NCBI Taxonomy" id="2862362"/>
    <lineage>
        <taxon>Eukaryota</taxon>
        <taxon>Fungi</taxon>
        <taxon>Dikarya</taxon>
        <taxon>Basidiomycota</taxon>
        <taxon>Agaricomycotina</taxon>
        <taxon>Agaricomycetes</taxon>
        <taxon>Agaricomycetidae</taxon>
        <taxon>Agaricales</taxon>
        <taxon>Marasmiineae</taxon>
        <taxon>Mycenaceae</taxon>
        <taxon>Favolaschia</taxon>
    </lineage>
</organism>
<dbReference type="EMBL" id="JAWWNJ010000037">
    <property type="protein sequence ID" value="KAK7022562.1"/>
    <property type="molecule type" value="Genomic_DNA"/>
</dbReference>
<proteinExistence type="predicted"/>
<feature type="region of interest" description="Disordered" evidence="2">
    <location>
        <begin position="414"/>
        <end position="445"/>
    </location>
</feature>
<keyword evidence="5" id="KW-1185">Reference proteome</keyword>
<dbReference type="AlphaFoldDB" id="A0AAW0B9H1"/>
<evidence type="ECO:0000313" key="5">
    <source>
        <dbReference type="Proteomes" id="UP001362999"/>
    </source>
</evidence>
<keyword evidence="1" id="KW-0479">Metal-binding</keyword>
<accession>A0AAW0B9H1</accession>
<comment type="caution">
    <text evidence="4">The sequence shown here is derived from an EMBL/GenBank/DDBJ whole genome shotgun (WGS) entry which is preliminary data.</text>
</comment>
<evidence type="ECO:0000259" key="3">
    <source>
        <dbReference type="PROSITE" id="PS50114"/>
    </source>
</evidence>
<feature type="region of interest" description="Disordered" evidence="2">
    <location>
        <begin position="176"/>
        <end position="235"/>
    </location>
</feature>
<feature type="domain" description="GATA-type" evidence="3">
    <location>
        <begin position="310"/>
        <end position="345"/>
    </location>
</feature>
<feature type="region of interest" description="Disordered" evidence="2">
    <location>
        <begin position="1"/>
        <end position="35"/>
    </location>
</feature>
<reference evidence="4 5" key="1">
    <citation type="journal article" date="2024" name="J Genomics">
        <title>Draft genome sequencing and assembly of Favolaschia claudopus CIRM-BRFM 2984 isolated from oak limbs.</title>
        <authorList>
            <person name="Navarro D."/>
            <person name="Drula E."/>
            <person name="Chaduli D."/>
            <person name="Cazenave R."/>
            <person name="Ahrendt S."/>
            <person name="Wang J."/>
            <person name="Lipzen A."/>
            <person name="Daum C."/>
            <person name="Barry K."/>
            <person name="Grigoriev I.V."/>
            <person name="Favel A."/>
            <person name="Rosso M.N."/>
            <person name="Martin F."/>
        </authorList>
    </citation>
    <scope>NUCLEOTIDE SEQUENCE [LARGE SCALE GENOMIC DNA]</scope>
    <source>
        <strain evidence="4 5">CIRM-BRFM 2984</strain>
    </source>
</reference>
<name>A0AAW0B9H1_9AGAR</name>
<protein>
    <recommendedName>
        <fullName evidence="3">GATA-type domain-containing protein</fullName>
    </recommendedName>
</protein>
<gene>
    <name evidence="4" type="ORF">R3P38DRAFT_1120431</name>
</gene>
<evidence type="ECO:0000256" key="1">
    <source>
        <dbReference type="PROSITE-ProRule" id="PRU00094"/>
    </source>
</evidence>
<sequence length="477" mass="52045">MRGHSPSQDCGPIEPPDLNNVGHHCQEQDSQPASTIMDGSSWQNAQSSSVFSLHSNTVSQAFLILLNSQGCGASEETAMLIRLLLYQGWLSEHELLNLVDWQRLQKLALESAANHLPDISPAKSKLIPSFHIESDVPVDDSISKASKFPLGTSGSANVLTLSPTGLLKIPRPSFEAELSPTESNPLPASTSGNIPNSRSQTPSLHLASARSASDELNPDSPSIAPSPRFPSPIPPSAISPNITIIPASLSIPPEIPSYKDCMRRWSSQTIQRTTESLHVGRSLLGDDVFSSEAQMRSLPDRSYYTMADTSSKGCHLCNACGQYLLRQGKPRPLDTINAAKLKEMRGGEVIMRVSTKHAYARRNLKSQGEETVQLCEPELNLTELFVLSCEDAAPGLESTHMPTFTQDNIPNSWSPTLSHHSASASARPALGELHPDSQFTGPQNHRDSPLPCLCRMFPPTQPSARLHYSYLPRYHRT</sequence>
<dbReference type="GO" id="GO:0043565">
    <property type="term" value="F:sequence-specific DNA binding"/>
    <property type="evidence" value="ECO:0007669"/>
    <property type="project" value="InterPro"/>
</dbReference>
<evidence type="ECO:0000313" key="4">
    <source>
        <dbReference type="EMBL" id="KAK7022562.1"/>
    </source>
</evidence>